<dbReference type="GO" id="GO:0005524">
    <property type="term" value="F:ATP binding"/>
    <property type="evidence" value="ECO:0007669"/>
    <property type="project" value="UniProtKB-KW"/>
</dbReference>
<dbReference type="OrthoDB" id="428822at2759"/>
<proteinExistence type="inferred from homology"/>
<dbReference type="PANTHER" id="PTHR43311:SF2">
    <property type="entry name" value="GLUTAMATE--TRNA LIGASE, MITOCHONDRIAL-RELATED"/>
    <property type="match status" value="1"/>
</dbReference>
<accession>A0A443RZ68</accession>
<keyword evidence="8" id="KW-1185">Reference proteome</keyword>
<evidence type="ECO:0000256" key="4">
    <source>
        <dbReference type="ARBA" id="ARBA00023146"/>
    </source>
</evidence>
<dbReference type="STRING" id="299467.A0A443RZ68"/>
<keyword evidence="2 5" id="KW-0547">Nucleotide-binding</keyword>
<dbReference type="InterPro" id="IPR020058">
    <property type="entry name" value="Glu/Gln-tRNA-synth_Ib_cat-dom"/>
</dbReference>
<organism evidence="7 8">
    <name type="scientific">Leptotrombidium deliense</name>
    <dbReference type="NCBI Taxonomy" id="299467"/>
    <lineage>
        <taxon>Eukaryota</taxon>
        <taxon>Metazoa</taxon>
        <taxon>Ecdysozoa</taxon>
        <taxon>Arthropoda</taxon>
        <taxon>Chelicerata</taxon>
        <taxon>Arachnida</taxon>
        <taxon>Acari</taxon>
        <taxon>Acariformes</taxon>
        <taxon>Trombidiformes</taxon>
        <taxon>Prostigmata</taxon>
        <taxon>Anystina</taxon>
        <taxon>Parasitengona</taxon>
        <taxon>Trombiculoidea</taxon>
        <taxon>Trombiculidae</taxon>
        <taxon>Leptotrombidium</taxon>
    </lineage>
</organism>
<evidence type="ECO:0000313" key="7">
    <source>
        <dbReference type="EMBL" id="RWS20551.1"/>
    </source>
</evidence>
<sequence>NWVLTYFILKSDGFPTYHLANVVDDNDMKVTHVLRGAEWLGSTTLHIMLYNAFEWNAPQFAHLPLIINKDGSKLSKRTDGFRVDFLRQSGYLPKAILNFLRSFGGGFQDFKSDSIYSLEEMIASFNPKYIVDHPAKIDFDKLHFYSSKVTKEHVINNLPSLVTLLRSLIVKSFGENVASQFSDDYLKFVLNWSKASAIST</sequence>
<dbReference type="VEuPathDB" id="VectorBase:LDEU011488"/>
<evidence type="ECO:0000256" key="1">
    <source>
        <dbReference type="ARBA" id="ARBA00022598"/>
    </source>
</evidence>
<evidence type="ECO:0000313" key="8">
    <source>
        <dbReference type="Proteomes" id="UP000288716"/>
    </source>
</evidence>
<keyword evidence="5" id="KW-0648">Protein biosynthesis</keyword>
<dbReference type="AlphaFoldDB" id="A0A443RZ68"/>
<keyword evidence="4 5" id="KW-0030">Aminoacyl-tRNA synthetase</keyword>
<evidence type="ECO:0000256" key="2">
    <source>
        <dbReference type="ARBA" id="ARBA00022741"/>
    </source>
</evidence>
<comment type="caution">
    <text evidence="7">The sequence shown here is derived from an EMBL/GenBank/DDBJ whole genome shotgun (WGS) entry which is preliminary data.</text>
</comment>
<dbReference type="GO" id="GO:0005739">
    <property type="term" value="C:mitochondrion"/>
    <property type="evidence" value="ECO:0007669"/>
    <property type="project" value="TreeGrafter"/>
</dbReference>
<feature type="non-terminal residue" evidence="7">
    <location>
        <position position="1"/>
    </location>
</feature>
<dbReference type="GO" id="GO:0004818">
    <property type="term" value="F:glutamate-tRNA ligase activity"/>
    <property type="evidence" value="ECO:0007669"/>
    <property type="project" value="TreeGrafter"/>
</dbReference>
<dbReference type="InterPro" id="IPR014729">
    <property type="entry name" value="Rossmann-like_a/b/a_fold"/>
</dbReference>
<dbReference type="Pfam" id="PF00749">
    <property type="entry name" value="tRNA-synt_1c"/>
    <property type="match status" value="1"/>
</dbReference>
<gene>
    <name evidence="7" type="ORF">B4U80_12055</name>
</gene>
<reference evidence="7 8" key="1">
    <citation type="journal article" date="2018" name="Gigascience">
        <title>Genomes of trombidid mites reveal novel predicted allergens and laterally-transferred genes associated with secondary metabolism.</title>
        <authorList>
            <person name="Dong X."/>
            <person name="Chaisiri K."/>
            <person name="Xia D."/>
            <person name="Armstrong S.D."/>
            <person name="Fang Y."/>
            <person name="Donnelly M.J."/>
            <person name="Kadowaki T."/>
            <person name="McGarry J.W."/>
            <person name="Darby A.C."/>
            <person name="Makepeace B.L."/>
        </authorList>
    </citation>
    <scope>NUCLEOTIDE SEQUENCE [LARGE SCALE GENOMIC DNA]</scope>
    <source>
        <strain evidence="7">UoL-UT</strain>
    </source>
</reference>
<keyword evidence="3 5" id="KW-0067">ATP-binding</keyword>
<feature type="domain" description="Glutamyl/glutaminyl-tRNA synthetase class Ib catalytic" evidence="6">
    <location>
        <begin position="7"/>
        <end position="143"/>
    </location>
</feature>
<evidence type="ECO:0000259" key="6">
    <source>
        <dbReference type="Pfam" id="PF00749"/>
    </source>
</evidence>
<dbReference type="Gene3D" id="3.40.50.620">
    <property type="entry name" value="HUPs"/>
    <property type="match status" value="1"/>
</dbReference>
<name>A0A443RZ68_9ACAR</name>
<comment type="similarity">
    <text evidence="5">Belongs to the class-I aminoacyl-tRNA synthetase family.</text>
</comment>
<evidence type="ECO:0000256" key="3">
    <source>
        <dbReference type="ARBA" id="ARBA00022840"/>
    </source>
</evidence>
<dbReference type="PANTHER" id="PTHR43311">
    <property type="entry name" value="GLUTAMATE--TRNA LIGASE"/>
    <property type="match status" value="1"/>
</dbReference>
<dbReference type="InterPro" id="IPR049940">
    <property type="entry name" value="GluQ/Sye"/>
</dbReference>
<dbReference type="EMBL" id="NCKV01016894">
    <property type="protein sequence ID" value="RWS20551.1"/>
    <property type="molecule type" value="Genomic_DNA"/>
</dbReference>
<keyword evidence="1 5" id="KW-0436">Ligase</keyword>
<dbReference type="SUPFAM" id="SSF52374">
    <property type="entry name" value="Nucleotidylyl transferase"/>
    <property type="match status" value="1"/>
</dbReference>
<evidence type="ECO:0000256" key="5">
    <source>
        <dbReference type="RuleBase" id="RU363037"/>
    </source>
</evidence>
<dbReference type="GO" id="GO:0006424">
    <property type="term" value="P:glutamyl-tRNA aminoacylation"/>
    <property type="evidence" value="ECO:0007669"/>
    <property type="project" value="TreeGrafter"/>
</dbReference>
<protein>
    <recommendedName>
        <fullName evidence="6">Glutamyl/glutaminyl-tRNA synthetase class Ib catalytic domain-containing protein</fullName>
    </recommendedName>
</protein>
<dbReference type="Proteomes" id="UP000288716">
    <property type="component" value="Unassembled WGS sequence"/>
</dbReference>